<dbReference type="Proteomes" id="UP000217257">
    <property type="component" value="Chromosome"/>
</dbReference>
<dbReference type="KEGG" id="cfus:CYFUS_005934"/>
<dbReference type="GO" id="GO:0008237">
    <property type="term" value="F:metallopeptidase activity"/>
    <property type="evidence" value="ECO:0007669"/>
    <property type="project" value="InterPro"/>
</dbReference>
<sequence>MAMTGPMKPLLLLGGLALLGLTSPAHAQTATKILDNGPDAEKKVLVIIGDGFTANDMDDYHQYVQDKVLGGVFTQDEYFRENQSAFNIYRVDVTSAQSGVSIRRYSEGCGTRETEDDVVDTTCNTSSSPACYTHDTALDFVYTACWGRCWVEGTANTSATLKAILDELVPKRDLEVRVLNVLTGESGGCGGGGRLTVPIGASWYVLAHEMGHMVSNLYDEYIANAYKTTPYPKGPVNAKNCSTSLSRTEVAWSDFLTPDVALPTTWDAVTMDPDETVGEFEGCATYGKGIYRPVHDCRMRGNTNQFCPVCRDTLKQTLTGFTDVAGDFSFYASYPGAACKATGTATVAYTSAAHVTNPAATPATVLCPTRRVQENGSFTNHLIGQAFVVDQHPTEDVCCQLFARTPAGNVATGANVCTTGSSGAYQRLYLDFPKVHMNYTFAHFALTCSIPAASNGKASSVITYRFGQQYY</sequence>
<dbReference type="EMBL" id="CP022098">
    <property type="protein sequence ID" value="ATB40485.1"/>
    <property type="molecule type" value="Genomic_DNA"/>
</dbReference>
<proteinExistence type="predicted"/>
<dbReference type="InterPro" id="IPR019026">
    <property type="entry name" value="Peptidase_M64_IgA"/>
</dbReference>
<evidence type="ECO:0000313" key="3">
    <source>
        <dbReference type="Proteomes" id="UP000217257"/>
    </source>
</evidence>
<protein>
    <submittedName>
        <fullName evidence="2">Uncharacterized protein</fullName>
    </submittedName>
</protein>
<dbReference type="InterPro" id="IPR024079">
    <property type="entry name" value="MetalloPept_cat_dom_sf"/>
</dbReference>
<keyword evidence="1" id="KW-0732">Signal</keyword>
<gene>
    <name evidence="2" type="ORF">CYFUS_005934</name>
</gene>
<feature type="chain" id="PRO_5013032783" evidence="1">
    <location>
        <begin position="28"/>
        <end position="471"/>
    </location>
</feature>
<accession>A0A250J9A3</accession>
<dbReference type="AlphaFoldDB" id="A0A250J9A3"/>
<reference evidence="2 3" key="1">
    <citation type="submission" date="2017-06" db="EMBL/GenBank/DDBJ databases">
        <title>Sequencing and comparative analysis of myxobacterial genomes.</title>
        <authorList>
            <person name="Rupp O."/>
            <person name="Goesmann A."/>
            <person name="Sogaard-Andersen L."/>
        </authorList>
    </citation>
    <scope>NUCLEOTIDE SEQUENCE [LARGE SCALE GENOMIC DNA]</scope>
    <source>
        <strain evidence="2 3">DSM 52655</strain>
    </source>
</reference>
<evidence type="ECO:0000313" key="2">
    <source>
        <dbReference type="EMBL" id="ATB40485.1"/>
    </source>
</evidence>
<feature type="signal peptide" evidence="1">
    <location>
        <begin position="1"/>
        <end position="27"/>
    </location>
</feature>
<organism evidence="2 3">
    <name type="scientific">Cystobacter fuscus</name>
    <dbReference type="NCBI Taxonomy" id="43"/>
    <lineage>
        <taxon>Bacteria</taxon>
        <taxon>Pseudomonadati</taxon>
        <taxon>Myxococcota</taxon>
        <taxon>Myxococcia</taxon>
        <taxon>Myxococcales</taxon>
        <taxon>Cystobacterineae</taxon>
        <taxon>Archangiaceae</taxon>
        <taxon>Cystobacter</taxon>
    </lineage>
</organism>
<dbReference type="Pfam" id="PF09471">
    <property type="entry name" value="Peptidase_M64"/>
    <property type="match status" value="3"/>
</dbReference>
<dbReference type="Gene3D" id="3.40.390.10">
    <property type="entry name" value="Collagenase (Catalytic Domain)"/>
    <property type="match status" value="1"/>
</dbReference>
<evidence type="ECO:0000256" key="1">
    <source>
        <dbReference type="SAM" id="SignalP"/>
    </source>
</evidence>
<name>A0A250J9A3_9BACT</name>